<accession>A0A1W2TW51</accession>
<dbReference type="InterPro" id="IPR037231">
    <property type="entry name" value="NAP-like_sf"/>
</dbReference>
<evidence type="ECO:0000256" key="3">
    <source>
        <dbReference type="SAM" id="MobiDB-lite"/>
    </source>
</evidence>
<protein>
    <submittedName>
        <fullName evidence="4">Putative nap family protein</fullName>
    </submittedName>
</protein>
<evidence type="ECO:0000256" key="1">
    <source>
        <dbReference type="ARBA" id="ARBA00009947"/>
    </source>
</evidence>
<reference evidence="4" key="1">
    <citation type="submission" date="2016-03" db="EMBL/GenBank/DDBJ databases">
        <title>Draft genome sequence of Rosellinia necatrix.</title>
        <authorList>
            <person name="Kanematsu S."/>
        </authorList>
    </citation>
    <scope>NUCLEOTIDE SEQUENCE [LARGE SCALE GENOMIC DNA]</scope>
    <source>
        <strain evidence="4">W97</strain>
    </source>
</reference>
<feature type="region of interest" description="Disordered" evidence="3">
    <location>
        <begin position="254"/>
        <end position="277"/>
    </location>
</feature>
<dbReference type="Pfam" id="PF00956">
    <property type="entry name" value="NAP"/>
    <property type="match status" value="1"/>
</dbReference>
<dbReference type="SUPFAM" id="SSF143113">
    <property type="entry name" value="NAP-like"/>
    <property type="match status" value="1"/>
</dbReference>
<evidence type="ECO:0000313" key="5">
    <source>
        <dbReference type="Proteomes" id="UP000054516"/>
    </source>
</evidence>
<dbReference type="STRING" id="77044.A0A1W2TW51"/>
<evidence type="ECO:0000313" key="4">
    <source>
        <dbReference type="EMBL" id="GAP92869.1"/>
    </source>
</evidence>
<evidence type="ECO:0000256" key="2">
    <source>
        <dbReference type="RuleBase" id="RU003876"/>
    </source>
</evidence>
<keyword evidence="5" id="KW-1185">Reference proteome</keyword>
<dbReference type="GO" id="GO:0006334">
    <property type="term" value="P:nucleosome assembly"/>
    <property type="evidence" value="ECO:0007669"/>
    <property type="project" value="InterPro"/>
</dbReference>
<dbReference type="AlphaFoldDB" id="A0A1W2TW51"/>
<organism evidence="4">
    <name type="scientific">Rosellinia necatrix</name>
    <name type="common">White root-rot fungus</name>
    <dbReference type="NCBI Taxonomy" id="77044"/>
    <lineage>
        <taxon>Eukaryota</taxon>
        <taxon>Fungi</taxon>
        <taxon>Dikarya</taxon>
        <taxon>Ascomycota</taxon>
        <taxon>Pezizomycotina</taxon>
        <taxon>Sordariomycetes</taxon>
        <taxon>Xylariomycetidae</taxon>
        <taxon>Xylariales</taxon>
        <taxon>Xylariaceae</taxon>
        <taxon>Rosellinia</taxon>
    </lineage>
</organism>
<gene>
    <name evidence="4" type="ORF">SAMD00023353_9000290</name>
</gene>
<dbReference type="InterPro" id="IPR002164">
    <property type="entry name" value="NAP_family"/>
</dbReference>
<dbReference type="Gene3D" id="3.30.1120.90">
    <property type="entry name" value="Nucleosome assembly protein"/>
    <property type="match status" value="1"/>
</dbReference>
<dbReference type="OMA" id="FFSYRGR"/>
<dbReference type="OrthoDB" id="19419at2759"/>
<dbReference type="PANTHER" id="PTHR11875">
    <property type="entry name" value="TESTIS-SPECIFIC Y-ENCODED PROTEIN"/>
    <property type="match status" value="1"/>
</dbReference>
<dbReference type="EMBL" id="DF977535">
    <property type="protein sequence ID" value="GAP92869.1"/>
    <property type="molecule type" value="Genomic_DNA"/>
</dbReference>
<dbReference type="GO" id="GO:0005634">
    <property type="term" value="C:nucleus"/>
    <property type="evidence" value="ECO:0007669"/>
    <property type="project" value="InterPro"/>
</dbReference>
<sequence>MSSTDADVVIDPQTIKELHLFEAAISDVDTEVTAKQYLMSREIFAARQQTIAKIPSFWAVTFDNAATELEAAVTQHDLEVFSAALTSLEVTRPEIPASAKPSDMGLDKFGEPRSLQFTFRFGDNEWFSDKELTKTFYFRYGKDGSAGLVSEPIKINWKSPAKDLTRGLSDAALAFWHAQKSDPSQELDGVLANDARHARDAAAKKAPEYVELAKKLEDNVEGALSFFNFFSYRGRWISAAEHVEAKAEMLAKRKAAQAGQEMEEDDDDEDDDEDFTEEAVETFPAGHEVAVTIAEDIFPNAIDYFMGNHIDSDIELDDDDEDDEDEEMEG</sequence>
<feature type="compositionally biased region" description="Acidic residues" evidence="3">
    <location>
        <begin position="261"/>
        <end position="277"/>
    </location>
</feature>
<comment type="similarity">
    <text evidence="1 2">Belongs to the nucleosome assembly protein (NAP) family.</text>
</comment>
<name>A0A1W2TW51_ROSNE</name>
<dbReference type="Proteomes" id="UP000054516">
    <property type="component" value="Unassembled WGS sequence"/>
</dbReference>
<proteinExistence type="inferred from homology"/>